<dbReference type="EMBL" id="CAMGYJ010000005">
    <property type="protein sequence ID" value="CAI0425128.1"/>
    <property type="molecule type" value="Genomic_DNA"/>
</dbReference>
<gene>
    <name evidence="1" type="ORF">LITE_LOCUS20240</name>
</gene>
<dbReference type="AlphaFoldDB" id="A0AAV0KW99"/>
<evidence type="ECO:0000313" key="2">
    <source>
        <dbReference type="Proteomes" id="UP001154282"/>
    </source>
</evidence>
<accession>A0AAV0KW99</accession>
<comment type="caution">
    <text evidence="1">The sequence shown here is derived from an EMBL/GenBank/DDBJ whole genome shotgun (WGS) entry which is preliminary data.</text>
</comment>
<dbReference type="Proteomes" id="UP001154282">
    <property type="component" value="Unassembled WGS sequence"/>
</dbReference>
<evidence type="ECO:0000313" key="1">
    <source>
        <dbReference type="EMBL" id="CAI0425128.1"/>
    </source>
</evidence>
<keyword evidence="2" id="KW-1185">Reference proteome</keyword>
<name>A0AAV0KW99_9ROSI</name>
<organism evidence="1 2">
    <name type="scientific">Linum tenue</name>
    <dbReference type="NCBI Taxonomy" id="586396"/>
    <lineage>
        <taxon>Eukaryota</taxon>
        <taxon>Viridiplantae</taxon>
        <taxon>Streptophyta</taxon>
        <taxon>Embryophyta</taxon>
        <taxon>Tracheophyta</taxon>
        <taxon>Spermatophyta</taxon>
        <taxon>Magnoliopsida</taxon>
        <taxon>eudicotyledons</taxon>
        <taxon>Gunneridae</taxon>
        <taxon>Pentapetalae</taxon>
        <taxon>rosids</taxon>
        <taxon>fabids</taxon>
        <taxon>Malpighiales</taxon>
        <taxon>Linaceae</taxon>
        <taxon>Linum</taxon>
    </lineage>
</organism>
<sequence>MADLHSSYRKSAEVSLARTLANDSEVLLLD</sequence>
<proteinExistence type="predicted"/>
<protein>
    <submittedName>
        <fullName evidence="1">Uncharacterized protein</fullName>
    </submittedName>
</protein>
<reference evidence="1" key="1">
    <citation type="submission" date="2022-08" db="EMBL/GenBank/DDBJ databases">
        <authorList>
            <person name="Gutierrez-Valencia J."/>
        </authorList>
    </citation>
    <scope>NUCLEOTIDE SEQUENCE</scope>
</reference>